<keyword evidence="2" id="KW-1185">Reference proteome</keyword>
<dbReference type="NCBIfam" id="TIGR03187">
    <property type="entry name" value="DGQHR"/>
    <property type="match status" value="1"/>
</dbReference>
<comment type="caution">
    <text evidence="1">The sequence shown here is derived from an EMBL/GenBank/DDBJ whole genome shotgun (WGS) entry which is preliminary data.</text>
</comment>
<gene>
    <name evidence="1" type="ORF">ABUE31_22735</name>
</gene>
<organism evidence="1 2">
    <name type="scientific">Mesorhizobium marinum</name>
    <dbReference type="NCBI Taxonomy" id="3228790"/>
    <lineage>
        <taxon>Bacteria</taxon>
        <taxon>Pseudomonadati</taxon>
        <taxon>Pseudomonadota</taxon>
        <taxon>Alphaproteobacteria</taxon>
        <taxon>Hyphomicrobiales</taxon>
        <taxon>Phyllobacteriaceae</taxon>
        <taxon>Mesorhizobium</taxon>
    </lineage>
</organism>
<sequence length="250" mass="28666">MANAVRKHYPGFRPKILWMFVTENIIWSKPDIERARQENIQVMRESEYRYFSQIVDHLGTGARSQFLAEYLKGSSIAEMEGVTTPAIRGTLGGNRFYAFVATPEQMLKIAFVNHRALNDPEGAPAYQRLIQKSRLKQIAKFLGGGGYFPNSILVNFKDKPRFDLLENQDEWPVQFGTLYLPSKFKSAWIVDGQHRLYAYGDLEKKRSTDHLIVVAFEKLADAAEANLFVTINHEQKRVPKNLLVELEGEL</sequence>
<evidence type="ECO:0000313" key="2">
    <source>
        <dbReference type="Proteomes" id="UP001556196"/>
    </source>
</evidence>
<dbReference type="RefSeq" id="WP_367726045.1">
    <property type="nucleotide sequence ID" value="NZ_JBFOCI010000036.1"/>
</dbReference>
<proteinExistence type="predicted"/>
<evidence type="ECO:0000313" key="1">
    <source>
        <dbReference type="EMBL" id="MEW9808806.1"/>
    </source>
</evidence>
<dbReference type="InterPro" id="IPR017601">
    <property type="entry name" value="DGQHR-contain_dom"/>
</dbReference>
<name>A0ABV3R661_9HYPH</name>
<dbReference type="CDD" id="cd16413">
    <property type="entry name" value="DGQHR_domain"/>
    <property type="match status" value="1"/>
</dbReference>
<reference evidence="1 2" key="1">
    <citation type="submission" date="2024-06" db="EMBL/GenBank/DDBJ databases">
        <authorList>
            <person name="Tuo L."/>
        </authorList>
    </citation>
    <scope>NUCLEOTIDE SEQUENCE [LARGE SCALE GENOMIC DNA]</scope>
    <source>
        <strain evidence="1 2">ZMM04-5</strain>
    </source>
</reference>
<accession>A0ABV3R661</accession>
<dbReference type="InterPro" id="IPR017642">
    <property type="entry name" value="DNA_S_mod_DndB"/>
</dbReference>
<protein>
    <submittedName>
        <fullName evidence="1">DGQHR domain-containing protein</fullName>
    </submittedName>
</protein>
<dbReference type="EMBL" id="JBFOCI010000036">
    <property type="protein sequence ID" value="MEW9808806.1"/>
    <property type="molecule type" value="Genomic_DNA"/>
</dbReference>
<dbReference type="Pfam" id="PF14072">
    <property type="entry name" value="DndB"/>
    <property type="match status" value="1"/>
</dbReference>
<feature type="non-terminal residue" evidence="1">
    <location>
        <position position="250"/>
    </location>
</feature>
<dbReference type="Proteomes" id="UP001556196">
    <property type="component" value="Unassembled WGS sequence"/>
</dbReference>